<organism evidence="1 2">
    <name type="scientific">Abditibacterium utsteinense</name>
    <dbReference type="NCBI Taxonomy" id="1960156"/>
    <lineage>
        <taxon>Bacteria</taxon>
        <taxon>Pseudomonadati</taxon>
        <taxon>Abditibacteriota</taxon>
        <taxon>Abditibacteriia</taxon>
        <taxon>Abditibacteriales</taxon>
        <taxon>Abditibacteriaceae</taxon>
        <taxon>Abditibacterium</taxon>
    </lineage>
</organism>
<protein>
    <recommendedName>
        <fullName evidence="3">WD40 repeat domain-containing protein</fullName>
    </recommendedName>
</protein>
<dbReference type="PANTHER" id="PTHR19879">
    <property type="entry name" value="TRANSCRIPTION INITIATION FACTOR TFIID"/>
    <property type="match status" value="1"/>
</dbReference>
<sequence length="284" mass="31591">MPSPDDVHRALSRDGRFEAIGALLRTPNLHGWIEVRDAKTKRVLAARTSKFGVTSLGFSPDGALLSVNEPSHLTVWKWRAKQVLHSPNLDTGGGQFRVRSAFSPDGKQLAVAFGNLKIFDTATWQARSFAQLSDPAFVDGATWSPDGRLLALWQHDMVAFSLLDVRTGRVRSLAGIDAASEPVFSRDSRYLAGATNDGTFIWKTTNGAKTFLGGNYEHFLLPISFSPDARLLAIQNSQGHVEIWRVATGRRVQFFKQSARRVVWRDSKTLLLDNETGVRRFKLK</sequence>
<keyword evidence="2" id="KW-1185">Reference proteome</keyword>
<dbReference type="InterPro" id="IPR015943">
    <property type="entry name" value="WD40/YVTN_repeat-like_dom_sf"/>
</dbReference>
<dbReference type="InParanoid" id="A0A2S8SPL3"/>
<accession>A0A2S8SPL3</accession>
<dbReference type="Proteomes" id="UP000237684">
    <property type="component" value="Unassembled WGS sequence"/>
</dbReference>
<reference evidence="1 2" key="1">
    <citation type="journal article" date="2018" name="Syst. Appl. Microbiol.">
        <title>Abditibacterium utsteinense sp. nov., the first cultivated member of candidate phylum FBP, isolated from ice-free Antarctic soil samples.</title>
        <authorList>
            <person name="Tahon G."/>
            <person name="Tytgat B."/>
            <person name="Lebbe L."/>
            <person name="Carlier A."/>
            <person name="Willems A."/>
        </authorList>
    </citation>
    <scope>NUCLEOTIDE SEQUENCE [LARGE SCALE GENOMIC DNA]</scope>
    <source>
        <strain evidence="1 2">LMG 29911</strain>
    </source>
</reference>
<proteinExistence type="predicted"/>
<dbReference type="SUPFAM" id="SSF50969">
    <property type="entry name" value="YVTN repeat-like/Quinoprotein amine dehydrogenase"/>
    <property type="match status" value="1"/>
</dbReference>
<evidence type="ECO:0000313" key="1">
    <source>
        <dbReference type="EMBL" id="PQV62719.1"/>
    </source>
</evidence>
<evidence type="ECO:0000313" key="2">
    <source>
        <dbReference type="Proteomes" id="UP000237684"/>
    </source>
</evidence>
<dbReference type="RefSeq" id="WP_123580837.1">
    <property type="nucleotide sequence ID" value="NZ_NIGF01000023.1"/>
</dbReference>
<dbReference type="InterPro" id="IPR011044">
    <property type="entry name" value="Quino_amine_DH_bsu"/>
</dbReference>
<evidence type="ECO:0008006" key="3">
    <source>
        <dbReference type="Google" id="ProtNLM"/>
    </source>
</evidence>
<dbReference type="Gene3D" id="2.130.10.10">
    <property type="entry name" value="YVTN repeat-like/Quinoprotein amine dehydrogenase"/>
    <property type="match status" value="1"/>
</dbReference>
<dbReference type="OrthoDB" id="414967at2"/>
<name>A0A2S8SPL3_9BACT</name>
<dbReference type="AlphaFoldDB" id="A0A2S8SPL3"/>
<dbReference type="EMBL" id="NIGF01000023">
    <property type="protein sequence ID" value="PQV62719.1"/>
    <property type="molecule type" value="Genomic_DNA"/>
</dbReference>
<dbReference type="PANTHER" id="PTHR19879:SF9">
    <property type="entry name" value="TRANSCRIPTION INITIATION FACTOR TFIID SUBUNIT 5"/>
    <property type="match status" value="1"/>
</dbReference>
<comment type="caution">
    <text evidence="1">The sequence shown here is derived from an EMBL/GenBank/DDBJ whole genome shotgun (WGS) entry which is preliminary data.</text>
</comment>
<gene>
    <name evidence="1" type="ORF">B1R32_1233</name>
</gene>